<dbReference type="GeneID" id="9059120"/>
<protein>
    <submittedName>
        <fullName evidence="2">Uncharacterized protein</fullName>
    </submittedName>
</protein>
<evidence type="ECO:0000313" key="3">
    <source>
        <dbReference type="Proteomes" id="UP000007800"/>
    </source>
</evidence>
<sequence>MAPKTEVNHNYNVMEFHPSGISDPEPSRVVKGDDMSLQSDSSPTAESSGNSSQLGPVEIIRAEFTKGNRPVIGSPIWPYVLVREVPSEAVEGLNNNRRTSIEAANEQLRQAVTGSAFAGVAKTWDAGENDQRVPGPIDT</sequence>
<feature type="compositionally biased region" description="Polar residues" evidence="1">
    <location>
        <begin position="36"/>
        <end position="54"/>
    </location>
</feature>
<dbReference type="InParanoid" id="C5L8M1"/>
<dbReference type="RefSeq" id="XP_002775105.1">
    <property type="nucleotide sequence ID" value="XM_002775059.1"/>
</dbReference>
<dbReference type="OrthoDB" id="428734at2759"/>
<evidence type="ECO:0000313" key="2">
    <source>
        <dbReference type="EMBL" id="EER06921.1"/>
    </source>
</evidence>
<keyword evidence="3" id="KW-1185">Reference proteome</keyword>
<reference evidence="2 3" key="1">
    <citation type="submission" date="2008-07" db="EMBL/GenBank/DDBJ databases">
        <authorList>
            <person name="El-Sayed N."/>
            <person name="Caler E."/>
            <person name="Inman J."/>
            <person name="Amedeo P."/>
            <person name="Hass B."/>
            <person name="Wortman J."/>
        </authorList>
    </citation>
    <scope>NUCLEOTIDE SEQUENCE [LARGE SCALE GENOMIC DNA]</scope>
    <source>
        <strain evidence="3">ATCC 50983 / TXsc</strain>
    </source>
</reference>
<organism evidence="3">
    <name type="scientific">Perkinsus marinus (strain ATCC 50983 / TXsc)</name>
    <dbReference type="NCBI Taxonomy" id="423536"/>
    <lineage>
        <taxon>Eukaryota</taxon>
        <taxon>Sar</taxon>
        <taxon>Alveolata</taxon>
        <taxon>Perkinsozoa</taxon>
        <taxon>Perkinsea</taxon>
        <taxon>Perkinsida</taxon>
        <taxon>Perkinsidae</taxon>
        <taxon>Perkinsus</taxon>
    </lineage>
</organism>
<gene>
    <name evidence="2" type="ORF">Pmar_PMAR012854</name>
</gene>
<evidence type="ECO:0000256" key="1">
    <source>
        <dbReference type="SAM" id="MobiDB-lite"/>
    </source>
</evidence>
<accession>C5L8M1</accession>
<proteinExistence type="predicted"/>
<dbReference type="AlphaFoldDB" id="C5L8M1"/>
<feature type="region of interest" description="Disordered" evidence="1">
    <location>
        <begin position="1"/>
        <end position="55"/>
    </location>
</feature>
<feature type="compositionally biased region" description="Basic and acidic residues" evidence="1">
    <location>
        <begin position="25"/>
        <end position="34"/>
    </location>
</feature>
<dbReference type="Proteomes" id="UP000007800">
    <property type="component" value="Unassembled WGS sequence"/>
</dbReference>
<dbReference type="EMBL" id="GG680196">
    <property type="protein sequence ID" value="EER06921.1"/>
    <property type="molecule type" value="Genomic_DNA"/>
</dbReference>
<name>C5L8M1_PERM5</name>